<dbReference type="InterPro" id="IPR028973">
    <property type="entry name" value="PhnB-like"/>
</dbReference>
<sequence length="136" mass="15299">MIPKITTFLMFNGEAEEAINFYTSIFKDSEILTMVKYGEEGPGEPGTVQHSIFKINGQIFMGIDQTNGVEIEMNPAMSLYVTCESAMEMEHLYSKLKSGGAILMPKTELPPTFREFAWVQDKFGVNFQLALPEQQS</sequence>
<dbReference type="PIRSF" id="PIRSF021700">
    <property type="entry name" value="3_dmu_93_MTrfase"/>
    <property type="match status" value="1"/>
</dbReference>
<protein>
    <submittedName>
        <fullName evidence="2">VOC family protein</fullName>
    </submittedName>
</protein>
<dbReference type="InterPro" id="IPR029068">
    <property type="entry name" value="Glyas_Bleomycin-R_OHBP_Dase"/>
</dbReference>
<dbReference type="SUPFAM" id="SSF54593">
    <property type="entry name" value="Glyoxalase/Bleomycin resistance protein/Dihydroxybiphenyl dioxygenase"/>
    <property type="match status" value="1"/>
</dbReference>
<dbReference type="RefSeq" id="WP_048542477.1">
    <property type="nucleotide sequence ID" value="NZ_CAJVGN010000001.1"/>
</dbReference>
<evidence type="ECO:0000313" key="4">
    <source>
        <dbReference type="Proteomes" id="UP000197058"/>
    </source>
</evidence>
<dbReference type="KEGG" id="sscu:CEP64_07515"/>
<dbReference type="CDD" id="cd06588">
    <property type="entry name" value="PhnB_like"/>
    <property type="match status" value="1"/>
</dbReference>
<evidence type="ECO:0000313" key="2">
    <source>
        <dbReference type="EMBL" id="ASE34435.1"/>
    </source>
</evidence>
<dbReference type="GeneID" id="48593139"/>
<organism evidence="2 4">
    <name type="scientific">Mammaliicoccus sciuri</name>
    <name type="common">Staphylococcus sciuri</name>
    <dbReference type="NCBI Taxonomy" id="1296"/>
    <lineage>
        <taxon>Bacteria</taxon>
        <taxon>Bacillati</taxon>
        <taxon>Bacillota</taxon>
        <taxon>Bacilli</taxon>
        <taxon>Bacillales</taxon>
        <taxon>Staphylococcaceae</taxon>
        <taxon>Mammaliicoccus</taxon>
    </lineage>
</organism>
<dbReference type="PANTHER" id="PTHR33990:SF4">
    <property type="entry name" value="PHNB-LIKE DOMAIN-CONTAINING PROTEIN"/>
    <property type="match status" value="1"/>
</dbReference>
<dbReference type="EMBL" id="CP069389">
    <property type="protein sequence ID" value="QRN90324.1"/>
    <property type="molecule type" value="Genomic_DNA"/>
</dbReference>
<evidence type="ECO:0000313" key="3">
    <source>
        <dbReference type="EMBL" id="QRN90324.1"/>
    </source>
</evidence>
<dbReference type="Proteomes" id="UP000197058">
    <property type="component" value="Chromosome"/>
</dbReference>
<gene>
    <name evidence="2" type="ORF">CEP64_07515</name>
    <name evidence="3" type="ORF">JRU67_09655</name>
</gene>
<dbReference type="PANTHER" id="PTHR33990">
    <property type="entry name" value="PROTEIN YJDN-RELATED"/>
    <property type="match status" value="1"/>
</dbReference>
<proteinExistence type="predicted"/>
<dbReference type="InterPro" id="IPR009725">
    <property type="entry name" value="3_dmu_93_MTrfase"/>
</dbReference>
<reference evidence="4" key="1">
    <citation type="submission" date="2017-06" db="EMBL/GenBank/DDBJ databases">
        <title>FDA dAtabase for Regulatory Grade micrObial Sequences (FDA-ARGOS): Supporting development and validation of Infectious Disease Dx tests.</title>
        <authorList>
            <person name="Campos J."/>
            <person name="Goldberg B."/>
            <person name="Tallon L."/>
            <person name="Sadzewicz L."/>
            <person name="Sengamalay N."/>
            <person name="Ott S."/>
            <person name="Godinez A."/>
            <person name="Nagaraj S."/>
            <person name="Vavikolanu K."/>
            <person name="Vyas G."/>
            <person name="Nadendla S."/>
            <person name="Aluvathingal J."/>
            <person name="Geyer C."/>
            <person name="Nandy P."/>
            <person name="Hobson J."/>
            <person name="Sichtig H."/>
        </authorList>
    </citation>
    <scope>NUCLEOTIDE SEQUENCE [LARGE SCALE GENOMIC DNA]</scope>
    <source>
        <strain evidence="4">FDAARGOS_285</strain>
    </source>
</reference>
<dbReference type="AlphaFoldDB" id="A0AAI8GTV4"/>
<dbReference type="Proteomes" id="UP000640299">
    <property type="component" value="Chromosome"/>
</dbReference>
<reference evidence="2" key="2">
    <citation type="submission" date="2017-12" db="EMBL/GenBank/DDBJ databases">
        <title>FDA dAtabase for Regulatory Grade micrObial Sequences (FDA-ARGOS): Supporting development and validation of Infectious Disease Dx tests.</title>
        <authorList>
            <person name="Campos J."/>
            <person name="Goldberg B."/>
            <person name="Tallon L."/>
            <person name="Sadzewicz L."/>
            <person name="Sengamalay N."/>
            <person name="Ott S."/>
            <person name="Godinez A."/>
            <person name="Nagaraj S."/>
            <person name="Vavikolanu K."/>
            <person name="Vyas G."/>
            <person name="Nadendla S."/>
            <person name="Aluvathingal J."/>
            <person name="Geyer C."/>
            <person name="Nandy P."/>
            <person name="Hobson J."/>
            <person name="Sichtig H."/>
        </authorList>
    </citation>
    <scope>NUCLEOTIDE SEQUENCE</scope>
    <source>
        <strain evidence="2">FDAARGOS_285</strain>
    </source>
</reference>
<feature type="domain" description="PhnB-like" evidence="1">
    <location>
        <begin position="4"/>
        <end position="129"/>
    </location>
</feature>
<dbReference type="EMBL" id="CP022046">
    <property type="protein sequence ID" value="ASE34435.1"/>
    <property type="molecule type" value="Genomic_DNA"/>
</dbReference>
<name>A0AAI8GTV4_MAMSC</name>
<dbReference type="Pfam" id="PF06983">
    <property type="entry name" value="3-dmu-9_3-mt"/>
    <property type="match status" value="1"/>
</dbReference>
<accession>A0AAI8GTV4</accession>
<evidence type="ECO:0000259" key="1">
    <source>
        <dbReference type="Pfam" id="PF06983"/>
    </source>
</evidence>
<dbReference type="Gene3D" id="3.30.720.100">
    <property type="match status" value="1"/>
</dbReference>
<reference evidence="3" key="3">
    <citation type="submission" date="2021-02" db="EMBL/GenBank/DDBJ databases">
        <title>cfr and optrA-positive Staphylococcus spp.</title>
        <authorList>
            <person name="Chen L."/>
        </authorList>
    </citation>
    <scope>NUCLEOTIDE SEQUENCE</scope>
    <source>
        <strain evidence="3">GDQ20D70P</strain>
    </source>
</reference>
<dbReference type="Gene3D" id="3.30.720.110">
    <property type="match status" value="1"/>
</dbReference>